<keyword evidence="2" id="KW-1185">Reference proteome</keyword>
<name>A0ABX9Q2B4_9BACT</name>
<evidence type="ECO:0000313" key="1">
    <source>
        <dbReference type="EMBL" id="RKH75597.1"/>
    </source>
</evidence>
<accession>A0ABX9Q2B4</accession>
<dbReference type="EMBL" id="RAWI01001398">
    <property type="protein sequence ID" value="RKH75597.1"/>
    <property type="molecule type" value="Genomic_DNA"/>
</dbReference>
<proteinExistence type="predicted"/>
<dbReference type="InterPro" id="IPR021829">
    <property type="entry name" value="DUF3419"/>
</dbReference>
<dbReference type="RefSeq" id="WP_120631176.1">
    <property type="nucleotide sequence ID" value="NZ_RAWI01001398.1"/>
</dbReference>
<sequence length="98" mass="10471">MTSAARAVRRETSLGLTRAVHRSRALSRAGLAERLFTLAFSGLVYPQIWEDPVVDLEALALTPEDHVVAIASGSCNVLSYLTADPARISAVDLNGAHI</sequence>
<dbReference type="Pfam" id="PF11899">
    <property type="entry name" value="DUF3419"/>
    <property type="match status" value="1"/>
</dbReference>
<comment type="caution">
    <text evidence="1">The sequence shown here is derived from an EMBL/GenBank/DDBJ whole genome shotgun (WGS) entry which is preliminary data.</text>
</comment>
<organism evidence="1 2">
    <name type="scientific">Corallococcus praedator</name>
    <dbReference type="NCBI Taxonomy" id="2316724"/>
    <lineage>
        <taxon>Bacteria</taxon>
        <taxon>Pseudomonadati</taxon>
        <taxon>Myxococcota</taxon>
        <taxon>Myxococcia</taxon>
        <taxon>Myxococcales</taxon>
        <taxon>Cystobacterineae</taxon>
        <taxon>Myxococcaceae</taxon>
        <taxon>Corallococcus</taxon>
    </lineage>
</organism>
<dbReference type="PANTHER" id="PTHR47473:SF1">
    <property type="entry name" value="METHYLTRANSFERASE DOMAIN-CONTAINING PROTEIN"/>
    <property type="match status" value="1"/>
</dbReference>
<protein>
    <submittedName>
        <fullName evidence="1">DUF3419 family protein</fullName>
    </submittedName>
</protein>
<gene>
    <name evidence="1" type="ORF">D7Y13_44655</name>
</gene>
<dbReference type="PANTHER" id="PTHR47473">
    <property type="entry name" value="BTA1P"/>
    <property type="match status" value="1"/>
</dbReference>
<reference evidence="1 2" key="1">
    <citation type="submission" date="2018-09" db="EMBL/GenBank/DDBJ databases">
        <authorList>
            <person name="Livingstone P.G."/>
            <person name="Whitworth D.E."/>
        </authorList>
    </citation>
    <scope>NUCLEOTIDE SEQUENCE [LARGE SCALE GENOMIC DNA]</scope>
    <source>
        <strain evidence="1 2">CA031B</strain>
    </source>
</reference>
<dbReference type="Proteomes" id="UP000278907">
    <property type="component" value="Unassembled WGS sequence"/>
</dbReference>
<evidence type="ECO:0000313" key="2">
    <source>
        <dbReference type="Proteomes" id="UP000278907"/>
    </source>
</evidence>
<feature type="non-terminal residue" evidence="1">
    <location>
        <position position="98"/>
    </location>
</feature>